<organism evidence="2 3">
    <name type="scientific">Sorghum bicolor</name>
    <name type="common">Sorghum</name>
    <name type="synonym">Sorghum vulgare</name>
    <dbReference type="NCBI Taxonomy" id="4558"/>
    <lineage>
        <taxon>Eukaryota</taxon>
        <taxon>Viridiplantae</taxon>
        <taxon>Streptophyta</taxon>
        <taxon>Embryophyta</taxon>
        <taxon>Tracheophyta</taxon>
        <taxon>Spermatophyta</taxon>
        <taxon>Magnoliopsida</taxon>
        <taxon>Liliopsida</taxon>
        <taxon>Poales</taxon>
        <taxon>Poaceae</taxon>
        <taxon>PACMAD clade</taxon>
        <taxon>Panicoideae</taxon>
        <taxon>Andropogonodae</taxon>
        <taxon>Andropogoneae</taxon>
        <taxon>Sorghinae</taxon>
        <taxon>Sorghum</taxon>
    </lineage>
</organism>
<reference evidence="2" key="2">
    <citation type="submission" date="2020-10" db="EMBL/GenBank/DDBJ databases">
        <authorList>
            <person name="Cooper E.A."/>
            <person name="Brenton Z.W."/>
            <person name="Flinn B.S."/>
            <person name="Jenkins J."/>
            <person name="Shu S."/>
            <person name="Flowers D."/>
            <person name="Luo F."/>
            <person name="Wang Y."/>
            <person name="Xia P."/>
            <person name="Barry K."/>
            <person name="Daum C."/>
            <person name="Lipzen A."/>
            <person name="Yoshinaga Y."/>
            <person name="Schmutz J."/>
            <person name="Saski C."/>
            <person name="Vermerris W."/>
            <person name="Kresovich S."/>
        </authorList>
    </citation>
    <scope>NUCLEOTIDE SEQUENCE</scope>
</reference>
<sequence>MAWPVSASPWPARTRRGRAGGGELGILEEDAPDATCRVAERGQLEVSIGNDALIGRHRVLLLGYSYVGGQRARLLSTYQLTRRVSVGSLSVVSRLPYPPRQELSESVASMINLTKTKGQPNLCAREEDTNEAGERATERRRPVDTVAAAYVVVVNWRGEDMARKESPVDS</sequence>
<proteinExistence type="predicted"/>
<dbReference type="AlphaFoldDB" id="A0A921V095"/>
<protein>
    <submittedName>
        <fullName evidence="2">Uncharacterized protein</fullName>
    </submittedName>
</protein>
<dbReference type="Proteomes" id="UP000807115">
    <property type="component" value="Chromosome 1"/>
</dbReference>
<evidence type="ECO:0000256" key="1">
    <source>
        <dbReference type="SAM" id="MobiDB-lite"/>
    </source>
</evidence>
<evidence type="ECO:0000313" key="3">
    <source>
        <dbReference type="Proteomes" id="UP000807115"/>
    </source>
</evidence>
<evidence type="ECO:0000313" key="2">
    <source>
        <dbReference type="EMBL" id="KAG0548306.1"/>
    </source>
</evidence>
<dbReference type="Gramene" id="EER93722">
    <property type="protein sequence ID" value="EER93722"/>
    <property type="gene ID" value="SORBI_3001G148450"/>
</dbReference>
<gene>
    <name evidence="2" type="ORF">BDA96_01G155700</name>
</gene>
<name>A0A921V095_SORBI</name>
<comment type="caution">
    <text evidence="2">The sequence shown here is derived from an EMBL/GenBank/DDBJ whole genome shotgun (WGS) entry which is preliminary data.</text>
</comment>
<feature type="compositionally biased region" description="Basic and acidic residues" evidence="1">
    <location>
        <begin position="124"/>
        <end position="140"/>
    </location>
</feature>
<accession>A0A921V095</accession>
<feature type="region of interest" description="Disordered" evidence="1">
    <location>
        <begin position="118"/>
        <end position="140"/>
    </location>
</feature>
<reference evidence="2" key="1">
    <citation type="journal article" date="2019" name="BMC Genomics">
        <title>A new reference genome for Sorghum bicolor reveals high levels of sequence similarity between sweet and grain genotypes: implications for the genetics of sugar metabolism.</title>
        <authorList>
            <person name="Cooper E.A."/>
            <person name="Brenton Z.W."/>
            <person name="Flinn B.S."/>
            <person name="Jenkins J."/>
            <person name="Shu S."/>
            <person name="Flowers D."/>
            <person name="Luo F."/>
            <person name="Wang Y."/>
            <person name="Xia P."/>
            <person name="Barry K."/>
            <person name="Daum C."/>
            <person name="Lipzen A."/>
            <person name="Yoshinaga Y."/>
            <person name="Schmutz J."/>
            <person name="Saski C."/>
            <person name="Vermerris W."/>
            <person name="Kresovich S."/>
        </authorList>
    </citation>
    <scope>NUCLEOTIDE SEQUENCE</scope>
</reference>
<dbReference type="EMBL" id="CM027680">
    <property type="protein sequence ID" value="KAG0548306.1"/>
    <property type="molecule type" value="Genomic_DNA"/>
</dbReference>
<feature type="region of interest" description="Disordered" evidence="1">
    <location>
        <begin position="1"/>
        <end position="22"/>
    </location>
</feature>